<keyword evidence="4 8" id="KW-0472">Membrane</keyword>
<comment type="subcellular location">
    <subcellularLocation>
        <location evidence="2 8">Cell outer membrane</location>
        <topology evidence="2 8">Lipid-anchor</topology>
    </subcellularLocation>
</comment>
<dbReference type="OrthoDB" id="352883at2"/>
<keyword evidence="11" id="KW-1185">Reference proteome</keyword>
<dbReference type="AlphaFoldDB" id="C0R958"/>
<reference evidence="10 11" key="1">
    <citation type="journal article" date="2012" name="J. Bacteriol.">
        <title>Whole-Genome Sequences of Borrelia bissettii, Borrelia valaisiana, and Borrelia spielmanii.</title>
        <authorList>
            <person name="Schutzer S.E."/>
            <person name="Fraser-Liggett C.M."/>
            <person name="Qiu W.G."/>
            <person name="Kraiczy P."/>
            <person name="Mongodin E.F."/>
            <person name="Dunn J.J."/>
            <person name="Luft B.J."/>
            <person name="Casjens S.R."/>
        </authorList>
    </citation>
    <scope>NUCLEOTIDE SEQUENCE [LARGE SCALE GENOMIC DNA]</scope>
    <source>
        <strain evidence="10 11">VS116</strain>
        <plasmid evidence="10">VS116_lp28-3</plasmid>
    </source>
</reference>
<keyword evidence="5 8" id="KW-0564">Palmitate</keyword>
<evidence type="ECO:0000256" key="5">
    <source>
        <dbReference type="ARBA" id="ARBA00023139"/>
    </source>
</evidence>
<dbReference type="EMBL" id="CP001440">
    <property type="protein sequence ID" value="ACN52946.1"/>
    <property type="molecule type" value="Genomic_DNA"/>
</dbReference>
<evidence type="ECO:0000256" key="1">
    <source>
        <dbReference type="ARBA" id="ARBA00003932"/>
    </source>
</evidence>
<dbReference type="GeneID" id="63642003"/>
<evidence type="ECO:0000313" key="11">
    <source>
        <dbReference type="Proteomes" id="UP000006163"/>
    </source>
</evidence>
<evidence type="ECO:0000256" key="8">
    <source>
        <dbReference type="RuleBase" id="RU363105"/>
    </source>
</evidence>
<dbReference type="InterPro" id="IPR000680">
    <property type="entry name" value="Borrelia_lipo"/>
</dbReference>
<dbReference type="SUPFAM" id="SSF74748">
    <property type="entry name" value="Variable surface antigen VlsE"/>
    <property type="match status" value="1"/>
</dbReference>
<evidence type="ECO:0000256" key="7">
    <source>
        <dbReference type="ARBA" id="ARBA00023288"/>
    </source>
</evidence>
<protein>
    <recommendedName>
        <fullName evidence="8">Variable large protein</fullName>
    </recommendedName>
</protein>
<proteinExistence type="predicted"/>
<feature type="region of interest" description="Disordered" evidence="9">
    <location>
        <begin position="262"/>
        <end position="286"/>
    </location>
</feature>
<comment type="function">
    <text evidence="1 8">The Vlp and Vsp proteins are antigenically distinct proteins, only one vlp or vsp gene is transcriptionally active at any one time. Switching between these genes is a mechanism of host immune response evasion.</text>
</comment>
<sequence>MKKISSAIFTIVFLVFINCKSDTRKAINSIQTPKFTSFDGLIDGFPSLNPNPKKSEVKNYFNSMAKTLNKAKDKFAKLISEESVKTTEGKNTNTAKEDNSTVNPVDDEISKINDMIGKMINAANTIVETVAETATEAMGEVVEVKSSGNVATKADVKSVVEIAKGIKKIVEAAGIADELKAEGDKATKSSIDSNNKEAGKMFSGKQGDPGGKVFDDNVPPGEIGGGANPEDIKKAAEAVKNASGEQILGAIIAAAKAIESGGEAPEGKNADNATNPIEAAIGGDDNSDATAFTGNMEKDTQIAAAIVLRGMAKDGKFAVKMGRKPSGDGDTIRALVKNAANKTVDALSQLVLKAINESLTKIAKTIKAKGEAVNSAVNFNSPSVKFAEKHLENK</sequence>
<evidence type="ECO:0000256" key="3">
    <source>
        <dbReference type="ARBA" id="ARBA00022729"/>
    </source>
</evidence>
<evidence type="ECO:0000256" key="4">
    <source>
        <dbReference type="ARBA" id="ARBA00023136"/>
    </source>
</evidence>
<feature type="region of interest" description="Disordered" evidence="9">
    <location>
        <begin position="187"/>
        <end position="211"/>
    </location>
</feature>
<name>C0R958_BORVA</name>
<dbReference type="RefSeq" id="WP_015899213.1">
    <property type="nucleotide sequence ID" value="NC_012185.1"/>
</dbReference>
<evidence type="ECO:0000256" key="2">
    <source>
        <dbReference type="ARBA" id="ARBA00004459"/>
    </source>
</evidence>
<dbReference type="Pfam" id="PF00921">
    <property type="entry name" value="Lipoprotein_2"/>
    <property type="match status" value="1"/>
</dbReference>
<keyword evidence="10" id="KW-0614">Plasmid</keyword>
<evidence type="ECO:0000313" key="10">
    <source>
        <dbReference type="EMBL" id="ACN52946.1"/>
    </source>
</evidence>
<keyword evidence="7 8" id="KW-0449">Lipoprotein</keyword>
<gene>
    <name evidence="10" type="ORF">BVAVS116_H0001</name>
</gene>
<keyword evidence="3" id="KW-0732">Signal</keyword>
<organism evidence="10 11">
    <name type="scientific">Borreliella valaisiana VS116</name>
    <dbReference type="NCBI Taxonomy" id="445987"/>
    <lineage>
        <taxon>Bacteria</taxon>
        <taxon>Pseudomonadati</taxon>
        <taxon>Spirochaetota</taxon>
        <taxon>Spirochaetia</taxon>
        <taxon>Spirochaetales</taxon>
        <taxon>Borreliaceae</taxon>
        <taxon>Borreliella</taxon>
    </lineage>
</organism>
<accession>C0R958</accession>
<geneLocation type="plasmid" evidence="10 11">
    <name>VS116_lp28-3</name>
</geneLocation>
<evidence type="ECO:0000256" key="6">
    <source>
        <dbReference type="ARBA" id="ARBA00023237"/>
    </source>
</evidence>
<evidence type="ECO:0000256" key="9">
    <source>
        <dbReference type="SAM" id="MobiDB-lite"/>
    </source>
</evidence>
<dbReference type="HOGENOM" id="CLU_054711_0_0_12"/>
<dbReference type="Proteomes" id="UP000006163">
    <property type="component" value="Plasmid VS116_lp28-3"/>
</dbReference>
<keyword evidence="6 8" id="KW-0998">Cell outer membrane</keyword>
<dbReference type="GO" id="GO:0009279">
    <property type="term" value="C:cell outer membrane"/>
    <property type="evidence" value="ECO:0007669"/>
    <property type="project" value="UniProtKB-SubCell"/>
</dbReference>